<evidence type="ECO:0000256" key="3">
    <source>
        <dbReference type="ARBA" id="ARBA00022679"/>
    </source>
</evidence>
<comment type="caution">
    <text evidence="5">The sequence shown here is derived from an EMBL/GenBank/DDBJ whole genome shotgun (WGS) entry which is preliminary data.</text>
</comment>
<dbReference type="InterPro" id="IPR023397">
    <property type="entry name" value="SAM-dep_MeTrfase_MraW_recog"/>
</dbReference>
<protein>
    <submittedName>
        <fullName evidence="5">Uncharacterized protein</fullName>
    </submittedName>
</protein>
<dbReference type="SUPFAM" id="SSF81799">
    <property type="entry name" value="Putative methyltransferase TM0872, insert domain"/>
    <property type="match status" value="1"/>
</dbReference>
<comment type="similarity">
    <text evidence="1">Belongs to the methyltransferase superfamily. RsmH family.</text>
</comment>
<sequence>MFRWIRCFSYIHKCSNNHHQSSLMKASMISIGNYSIGSTITNRLFSTSNIKNNPTLQEPLNTTKHYENHVPVLVKQCCELLKRSSELEPINSEITTQHRKHIATRGNKKSAKKINHDKSEHEQLLFIDATFGAGGYTREILKMYPNSKVIGIDTDYYSNPVIQQHEKLIHDTFGKERLEVHGVNFRNLKQLVEEKIIPNLDAKQKIIGTHVIDGIVFDLGVSSMQLDYGHRGFSFLRDGPLDMRMNAMDDQCPTAREVVNNMSELDLRMIIAKFGEDENASKIAKAIVNYRSHVKPFETTLELANLIESITPFSDRKKKKIHPATKTFQAIRIYVNDELGALATALQASRDILKLNTGRLVVVSYHSLEDRIAKEFIKENHLYFKKVTKELVTPDEEEIETNVRSRSAKLRCAQRTGVVDNE</sequence>
<dbReference type="SUPFAM" id="SSF53335">
    <property type="entry name" value="S-adenosyl-L-methionine-dependent methyltransferases"/>
    <property type="match status" value="1"/>
</dbReference>
<dbReference type="OrthoDB" id="439808at2759"/>
<name>A0A6A5C482_NAEFO</name>
<dbReference type="GeneID" id="68119444"/>
<dbReference type="EMBL" id="VFQX01000013">
    <property type="protein sequence ID" value="KAF0981572.1"/>
    <property type="molecule type" value="Genomic_DNA"/>
</dbReference>
<dbReference type="InterPro" id="IPR029063">
    <property type="entry name" value="SAM-dependent_MTases_sf"/>
</dbReference>
<dbReference type="PANTHER" id="PTHR11265:SF0">
    <property type="entry name" value="12S RRNA N4-METHYLCYTIDINE METHYLTRANSFERASE"/>
    <property type="match status" value="1"/>
</dbReference>
<keyword evidence="4" id="KW-0949">S-adenosyl-L-methionine</keyword>
<reference evidence="5 6" key="1">
    <citation type="journal article" date="2019" name="Sci. Rep.">
        <title>Nanopore sequencing improves the draft genome of the human pathogenic amoeba Naegleria fowleri.</title>
        <authorList>
            <person name="Liechti N."/>
            <person name="Schurch N."/>
            <person name="Bruggmann R."/>
            <person name="Wittwer M."/>
        </authorList>
    </citation>
    <scope>NUCLEOTIDE SEQUENCE [LARGE SCALE GENOMIC DNA]</scope>
    <source>
        <strain evidence="5 6">ATCC 30894</strain>
    </source>
</reference>
<evidence type="ECO:0000256" key="1">
    <source>
        <dbReference type="ARBA" id="ARBA00010396"/>
    </source>
</evidence>
<dbReference type="Proteomes" id="UP000444721">
    <property type="component" value="Unassembled WGS sequence"/>
</dbReference>
<dbReference type="NCBIfam" id="TIGR00006">
    <property type="entry name" value="16S rRNA (cytosine(1402)-N(4))-methyltransferase RsmH"/>
    <property type="match status" value="1"/>
</dbReference>
<organism evidence="5 6">
    <name type="scientific">Naegleria fowleri</name>
    <name type="common">Brain eating amoeba</name>
    <dbReference type="NCBI Taxonomy" id="5763"/>
    <lineage>
        <taxon>Eukaryota</taxon>
        <taxon>Discoba</taxon>
        <taxon>Heterolobosea</taxon>
        <taxon>Tetramitia</taxon>
        <taxon>Eutetramitia</taxon>
        <taxon>Vahlkampfiidae</taxon>
        <taxon>Naegleria</taxon>
    </lineage>
</organism>
<dbReference type="Gene3D" id="1.10.150.170">
    <property type="entry name" value="Putative methyltransferase TM0872, insert domain"/>
    <property type="match status" value="1"/>
</dbReference>
<keyword evidence="6" id="KW-1185">Reference proteome</keyword>
<proteinExistence type="inferred from homology"/>
<evidence type="ECO:0000313" key="5">
    <source>
        <dbReference type="EMBL" id="KAF0981572.1"/>
    </source>
</evidence>
<dbReference type="GO" id="GO:0070475">
    <property type="term" value="P:rRNA base methylation"/>
    <property type="evidence" value="ECO:0007669"/>
    <property type="project" value="TreeGrafter"/>
</dbReference>
<gene>
    <name evidence="5" type="ORF">FDP41_012229</name>
</gene>
<evidence type="ECO:0000313" key="6">
    <source>
        <dbReference type="Proteomes" id="UP000444721"/>
    </source>
</evidence>
<dbReference type="GO" id="GO:0071424">
    <property type="term" value="F:rRNA (cytosine-N4-)-methyltransferase activity"/>
    <property type="evidence" value="ECO:0007669"/>
    <property type="project" value="TreeGrafter"/>
</dbReference>
<dbReference type="AlphaFoldDB" id="A0A6A5C482"/>
<dbReference type="PANTHER" id="PTHR11265">
    <property type="entry name" value="S-ADENOSYL-METHYLTRANSFERASE MRAW"/>
    <property type="match status" value="1"/>
</dbReference>
<evidence type="ECO:0000256" key="4">
    <source>
        <dbReference type="ARBA" id="ARBA00022691"/>
    </source>
</evidence>
<dbReference type="Gene3D" id="3.40.50.150">
    <property type="entry name" value="Vaccinia Virus protein VP39"/>
    <property type="match status" value="1"/>
</dbReference>
<accession>A0A6A5C482</accession>
<dbReference type="VEuPathDB" id="AmoebaDB:FDP41_012229"/>
<dbReference type="VEuPathDB" id="AmoebaDB:NfTy_038940"/>
<keyword evidence="2" id="KW-0489">Methyltransferase</keyword>
<dbReference type="HAMAP" id="MF_01007">
    <property type="entry name" value="16SrRNA_methyltr_H"/>
    <property type="match status" value="1"/>
</dbReference>
<dbReference type="VEuPathDB" id="AmoebaDB:NF0045700"/>
<dbReference type="InterPro" id="IPR002903">
    <property type="entry name" value="RsmH"/>
</dbReference>
<keyword evidence="3" id="KW-0808">Transferase</keyword>
<dbReference type="RefSeq" id="XP_044566285.1">
    <property type="nucleotide sequence ID" value="XM_044702725.1"/>
</dbReference>
<evidence type="ECO:0000256" key="2">
    <source>
        <dbReference type="ARBA" id="ARBA00022603"/>
    </source>
</evidence>
<dbReference type="OMA" id="NPAKRTF"/>
<dbReference type="Pfam" id="PF01795">
    <property type="entry name" value="Methyltransf_5"/>
    <property type="match status" value="1"/>
</dbReference>